<dbReference type="Proteomes" id="UP000107385">
    <property type="component" value="Segment"/>
</dbReference>
<sequence length="284" mass="31190">MDEDDCRLYADSDRKAIVITTSFEAGSAGNILRQEELVRRYCFKNNMLPVLSVRLTGAISADAVGDDIWEIARSHQVRHVVLVKAAVVDWKVREAFEDFREKLLGVDTLSFVMDGFLYDGSCSPFKPVAGMETALRCVMSDVMTDDGGGVRVPGAPSIASQCLMEQYGVPFGCLLAMQIHLAASASATPMPRGATAAAVRDRRHSVDEARVRGARRALMYGYVDTGTYLRALADARRERERRRRRNERDDVMAVCRQLGGMRVDDDIAEDVEEGTSAGGRASSG</sequence>
<evidence type="ECO:0000313" key="2">
    <source>
        <dbReference type="Proteomes" id="UP000107385"/>
    </source>
</evidence>
<accession>A0A0A7MC12</accession>
<dbReference type="GeneID" id="22647414"/>
<proteinExistence type="predicted"/>
<organism evidence="1 2">
    <name type="scientific">Parapoxvirus red deer/HL953</name>
    <dbReference type="NCBI Taxonomy" id="1579460"/>
    <lineage>
        <taxon>Viruses</taxon>
        <taxon>Varidnaviria</taxon>
        <taxon>Bamfordvirae</taxon>
        <taxon>Nucleocytoviricota</taxon>
        <taxon>Pokkesviricetes</taxon>
        <taxon>Chitovirales</taxon>
        <taxon>Poxviridae</taxon>
        <taxon>Chordopoxvirinae</taxon>
        <taxon>Parapoxvirus</taxon>
        <taxon>Parapoxvirus reddeerpox</taxon>
        <taxon>Red deerpox virus</taxon>
    </lineage>
</organism>
<protein>
    <submittedName>
        <fullName evidence="1">Uncharacterized protein</fullName>
    </submittedName>
</protein>
<name>A0A0A7MC12_9POXV</name>
<dbReference type="EMBL" id="KM502564">
    <property type="protein sequence ID" value="AIZ77267.1"/>
    <property type="molecule type" value="Genomic_DNA"/>
</dbReference>
<dbReference type="RefSeq" id="YP_009112755.1">
    <property type="nucleotide sequence ID" value="NC_025963.1"/>
</dbReference>
<keyword evidence="2" id="KW-1185">Reference proteome</keyword>
<reference evidence="1 2" key="1">
    <citation type="submission" date="2014-09" db="EMBL/GenBank/DDBJ databases">
        <title>Parapoxvirus (PPV) of red deer reveals sub-clinical infection and confirms a unique species.</title>
        <authorList>
            <person name="Friederichs S."/>
            <person name="Stefan K."/>
            <person name="Helmut B."/>
            <person name="Heike L."/>
            <person name="Mathias B."/>
        </authorList>
    </citation>
    <scope>NUCLEOTIDE SEQUENCE [LARGE SCALE GENOMIC DNA]</scope>
    <source>
        <strain evidence="1">HL953</strain>
    </source>
</reference>
<dbReference type="KEGG" id="vg:22647414"/>
<dbReference type="OrthoDB" id="15121at10239"/>
<evidence type="ECO:0000313" key="1">
    <source>
        <dbReference type="EMBL" id="AIZ77267.1"/>
    </source>
</evidence>